<accession>A0A8J3II93</accession>
<evidence type="ECO:0000256" key="2">
    <source>
        <dbReference type="RuleBase" id="RU363015"/>
    </source>
</evidence>
<dbReference type="AlphaFoldDB" id="A0A8J3II93"/>
<evidence type="ECO:0000313" key="4">
    <source>
        <dbReference type="Proteomes" id="UP000597444"/>
    </source>
</evidence>
<dbReference type="Pfam" id="PF03641">
    <property type="entry name" value="Lysine_decarbox"/>
    <property type="match status" value="1"/>
</dbReference>
<dbReference type="SUPFAM" id="SSF102405">
    <property type="entry name" value="MCP/YpsA-like"/>
    <property type="match status" value="1"/>
</dbReference>
<dbReference type="InterPro" id="IPR031100">
    <property type="entry name" value="LOG_fam"/>
</dbReference>
<evidence type="ECO:0000313" key="3">
    <source>
        <dbReference type="EMBL" id="GHO91260.1"/>
    </source>
</evidence>
<dbReference type="EC" id="3.2.2.n1" evidence="2"/>
<dbReference type="PANTHER" id="PTHR31223:SF70">
    <property type="entry name" value="LOG FAMILY PROTEIN YJL055W"/>
    <property type="match status" value="1"/>
</dbReference>
<comment type="caution">
    <text evidence="3">The sequence shown here is derived from an EMBL/GenBank/DDBJ whole genome shotgun (WGS) entry which is preliminary data.</text>
</comment>
<keyword evidence="2" id="KW-0203">Cytokinin biosynthesis</keyword>
<keyword evidence="4" id="KW-1185">Reference proteome</keyword>
<dbReference type="Proteomes" id="UP000597444">
    <property type="component" value="Unassembled WGS sequence"/>
</dbReference>
<dbReference type="Gene3D" id="3.40.50.450">
    <property type="match status" value="1"/>
</dbReference>
<dbReference type="EMBL" id="BNJK01000001">
    <property type="protein sequence ID" value="GHO91260.1"/>
    <property type="molecule type" value="Genomic_DNA"/>
</dbReference>
<comment type="similarity">
    <text evidence="1 2">Belongs to the LOG family.</text>
</comment>
<proteinExistence type="inferred from homology"/>
<evidence type="ECO:0000256" key="1">
    <source>
        <dbReference type="ARBA" id="ARBA00006763"/>
    </source>
</evidence>
<gene>
    <name evidence="3" type="ORF">KSF_013080</name>
</gene>
<protein>
    <recommendedName>
        <fullName evidence="2">Cytokinin riboside 5'-monophosphate phosphoribohydrolase</fullName>
        <ecNumber evidence="2">3.2.2.n1</ecNumber>
    </recommendedName>
</protein>
<sequence length="194" mass="20768">MRRICVYAGSNVGVQQEYQQAARDLGNELVARGLGLVYGGARVGLMGIVAQTVLAAGGEVIGVMPKALFAREIAHNHLTQFHEVGSMHERKAMMADLADGFIALPGGFGTYDELFEIITWSQIGLHTKPVGLLDVAGFFAPLLALIAHSSTAGFIASAHAQSILHTEKPGELLDSFATYQPLPRTSKWADQPEP</sequence>
<dbReference type="NCBIfam" id="TIGR00730">
    <property type="entry name" value="Rossman fold protein, TIGR00730 family"/>
    <property type="match status" value="1"/>
</dbReference>
<name>A0A8J3II93_9CHLR</name>
<dbReference type="RefSeq" id="WP_220202164.1">
    <property type="nucleotide sequence ID" value="NZ_BNJK01000001.1"/>
</dbReference>
<dbReference type="GO" id="GO:0005829">
    <property type="term" value="C:cytosol"/>
    <property type="evidence" value="ECO:0007669"/>
    <property type="project" value="TreeGrafter"/>
</dbReference>
<dbReference type="GO" id="GO:0009691">
    <property type="term" value="P:cytokinin biosynthetic process"/>
    <property type="evidence" value="ECO:0007669"/>
    <property type="project" value="UniProtKB-UniRule"/>
</dbReference>
<dbReference type="GO" id="GO:0016799">
    <property type="term" value="F:hydrolase activity, hydrolyzing N-glycosyl compounds"/>
    <property type="evidence" value="ECO:0007669"/>
    <property type="project" value="TreeGrafter"/>
</dbReference>
<organism evidence="3 4">
    <name type="scientific">Reticulibacter mediterranei</name>
    <dbReference type="NCBI Taxonomy" id="2778369"/>
    <lineage>
        <taxon>Bacteria</taxon>
        <taxon>Bacillati</taxon>
        <taxon>Chloroflexota</taxon>
        <taxon>Ktedonobacteria</taxon>
        <taxon>Ktedonobacterales</taxon>
        <taxon>Reticulibacteraceae</taxon>
        <taxon>Reticulibacter</taxon>
    </lineage>
</organism>
<keyword evidence="2" id="KW-0378">Hydrolase</keyword>
<reference evidence="3" key="1">
    <citation type="submission" date="2020-10" db="EMBL/GenBank/DDBJ databases">
        <title>Taxonomic study of unclassified bacteria belonging to the class Ktedonobacteria.</title>
        <authorList>
            <person name="Yabe S."/>
            <person name="Wang C.M."/>
            <person name="Zheng Y."/>
            <person name="Sakai Y."/>
            <person name="Cavaletti L."/>
            <person name="Monciardini P."/>
            <person name="Donadio S."/>
        </authorList>
    </citation>
    <scope>NUCLEOTIDE SEQUENCE</scope>
    <source>
        <strain evidence="3">ID150040</strain>
    </source>
</reference>
<dbReference type="PANTHER" id="PTHR31223">
    <property type="entry name" value="LOG FAMILY PROTEIN YJL055W"/>
    <property type="match status" value="1"/>
</dbReference>
<dbReference type="InterPro" id="IPR005269">
    <property type="entry name" value="LOG"/>
</dbReference>